<comment type="similarity">
    <text evidence="1">Belongs to the bacterial solute-binding protein 5 family.</text>
</comment>
<dbReference type="Gene3D" id="3.40.190.10">
    <property type="entry name" value="Periplasmic binding protein-like II"/>
    <property type="match status" value="1"/>
</dbReference>
<dbReference type="EMBL" id="PRLM01000006">
    <property type="protein sequence ID" value="RYC74517.1"/>
    <property type="molecule type" value="Genomic_DNA"/>
</dbReference>
<feature type="transmembrane region" description="Helical" evidence="4">
    <location>
        <begin position="47"/>
        <end position="70"/>
    </location>
</feature>
<keyword evidence="2" id="KW-0813">Transport</keyword>
<evidence type="ECO:0000259" key="5">
    <source>
        <dbReference type="Pfam" id="PF00496"/>
    </source>
</evidence>
<dbReference type="Gene3D" id="3.10.105.10">
    <property type="entry name" value="Dipeptide-binding Protein, Domain 3"/>
    <property type="match status" value="1"/>
</dbReference>
<evidence type="ECO:0000256" key="3">
    <source>
        <dbReference type="ARBA" id="ARBA00022729"/>
    </source>
</evidence>
<dbReference type="SUPFAM" id="SSF53850">
    <property type="entry name" value="Periplasmic binding protein-like II"/>
    <property type="match status" value="1"/>
</dbReference>
<name>A0ABY0FLB9_9BACT</name>
<dbReference type="InterPro" id="IPR030678">
    <property type="entry name" value="Peptide/Ni-bd"/>
</dbReference>
<organism evidence="6 7">
    <name type="scientific">Candidatus Nanosyncoccus alces</name>
    <dbReference type="NCBI Taxonomy" id="2171997"/>
    <lineage>
        <taxon>Bacteria</taxon>
        <taxon>Candidatus Saccharimonadota</taxon>
        <taxon>Candidatus Nanosyncoccalia</taxon>
        <taxon>Candidatus Nanosyncoccales</taxon>
        <taxon>Candidatus Nanosyncoccaceae</taxon>
        <taxon>Candidatus Nanosyncoccus</taxon>
    </lineage>
</organism>
<reference evidence="6 7" key="2">
    <citation type="journal article" date="2020" name="Cell Rep.">
        <title>Acquisition and Adaptation of Ultra-small Parasitic Reduced Genome Bacteria to Mammalian Hosts.</title>
        <authorList>
            <person name="McLean J.S."/>
            <person name="Bor B."/>
            <person name="Kerns K.A."/>
            <person name="Liu Q."/>
            <person name="To T.T."/>
            <person name="Solden L."/>
            <person name="Hendrickson E.L."/>
            <person name="Wrighton K."/>
            <person name="Shi W."/>
            <person name="He X."/>
        </authorList>
    </citation>
    <scope>NUCLEOTIDE SEQUENCE [LARGE SCALE GENOMIC DNA]</scope>
    <source>
        <strain evidence="6 7">TM7_G3_2_Rum_HOT_351B</strain>
    </source>
</reference>
<evidence type="ECO:0000256" key="1">
    <source>
        <dbReference type="ARBA" id="ARBA00005695"/>
    </source>
</evidence>
<keyword evidence="4" id="KW-1133">Transmembrane helix</keyword>
<evidence type="ECO:0000313" key="6">
    <source>
        <dbReference type="EMBL" id="RYC74517.1"/>
    </source>
</evidence>
<evidence type="ECO:0000256" key="4">
    <source>
        <dbReference type="SAM" id="Phobius"/>
    </source>
</evidence>
<dbReference type="Proteomes" id="UP001191019">
    <property type="component" value="Unassembled WGS sequence"/>
</dbReference>
<evidence type="ECO:0000256" key="2">
    <source>
        <dbReference type="ARBA" id="ARBA00022448"/>
    </source>
</evidence>
<dbReference type="InterPro" id="IPR023765">
    <property type="entry name" value="SBP_5_CS"/>
</dbReference>
<sequence length="578" mass="63708">MENSIKKRGQKFLRKFSRASIKASEESKEHIKENLIGRFSHIANIRLLILEWSLLIVALIMLAITQALWFGDSYSEDVFSNGGTYTEATVGDVNSLNPLFATTNSEKVLSRLMFATLTTIDYSGHPGVGLAESVLPSENGKVWTLKLREGLKWSDGMPITNEDVIFTLDLIKNPAVNSVYDANLANVKISEGENGEIVFILPSIYADFLSALNIPVVPKHELEDSDPRTLLEDSFSNSPVTSGAFSFNALQSTSVSDEKVYYLSSNPYYYKGRGLLSGFAVHTYKDKSAVANAINSGAVTATAELSDADSPLVTSDQFIQKDSSLNSGAYIFFNTTSNVMKNVEMRAAIRQGIDIEKVRAAAPGTTALDYPLLASQIKLSSYPTIPTRDYEAAKAKITELKGNDPVNIEIATVNSGFLPEVATALADELNNLGFEVNVSTHEENQDFVNGVISKRAYDILVYEVELGADPDPLPYYHSSQASGTGLNLSNYRNALVDDLLLGARDTLDETLRARKYETFLEYWVNGVPAIGLYQPNLTYFYNRNVRTFSNNVRLVTALDRFTDLTDWAVTKAIKNKTP</sequence>
<gene>
    <name evidence="6" type="primary">appA</name>
    <name evidence="6" type="ORF">G3RUM_00673</name>
</gene>
<dbReference type="PIRSF" id="PIRSF002741">
    <property type="entry name" value="MppA"/>
    <property type="match status" value="1"/>
</dbReference>
<dbReference type="PROSITE" id="PS01040">
    <property type="entry name" value="SBP_BACTERIAL_5"/>
    <property type="match status" value="1"/>
</dbReference>
<protein>
    <submittedName>
        <fullName evidence="6">Oligopeptide-binding protein AppA</fullName>
    </submittedName>
</protein>
<dbReference type="InterPro" id="IPR039424">
    <property type="entry name" value="SBP_5"/>
</dbReference>
<keyword evidence="3" id="KW-0732">Signal</keyword>
<dbReference type="Pfam" id="PF00496">
    <property type="entry name" value="SBP_bac_5"/>
    <property type="match status" value="1"/>
</dbReference>
<keyword evidence="4" id="KW-0472">Membrane</keyword>
<dbReference type="RefSeq" id="WP_129735363.1">
    <property type="nucleotide sequence ID" value="NZ_PRLM01000006.1"/>
</dbReference>
<reference evidence="6 7" key="1">
    <citation type="journal article" date="2018" name="bioRxiv">
        <title>Evidence of independent acquisition and adaption of ultra-small bacteria to human hosts across the highly diverse yet reduced genomes of the phylum Saccharibacteria.</title>
        <authorList>
            <person name="McLean J.S."/>
            <person name="Bor B."/>
            <person name="To T.T."/>
            <person name="Liu Q."/>
            <person name="Kearns K.A."/>
            <person name="Solden L.M."/>
            <person name="Wrighton K.C."/>
            <person name="He X."/>
            <person name="Shi W."/>
        </authorList>
    </citation>
    <scope>NUCLEOTIDE SEQUENCE [LARGE SCALE GENOMIC DNA]</scope>
    <source>
        <strain evidence="6 7">TM7_G3_2_Rum_HOT_351B</strain>
    </source>
</reference>
<accession>A0ABY0FLB9</accession>
<dbReference type="Gene3D" id="3.90.76.10">
    <property type="entry name" value="Dipeptide-binding Protein, Domain 1"/>
    <property type="match status" value="1"/>
</dbReference>
<evidence type="ECO:0000313" key="7">
    <source>
        <dbReference type="Proteomes" id="UP001191019"/>
    </source>
</evidence>
<keyword evidence="7" id="KW-1185">Reference proteome</keyword>
<dbReference type="PANTHER" id="PTHR30290:SF9">
    <property type="entry name" value="OLIGOPEPTIDE-BINDING PROTEIN APPA"/>
    <property type="match status" value="1"/>
</dbReference>
<comment type="caution">
    <text evidence="6">The sequence shown here is derived from an EMBL/GenBank/DDBJ whole genome shotgun (WGS) entry which is preliminary data.</text>
</comment>
<dbReference type="CDD" id="cd00995">
    <property type="entry name" value="PBP2_NikA_DppA_OppA_like"/>
    <property type="match status" value="1"/>
</dbReference>
<dbReference type="InterPro" id="IPR000914">
    <property type="entry name" value="SBP_5_dom"/>
</dbReference>
<proteinExistence type="inferred from homology"/>
<dbReference type="PANTHER" id="PTHR30290">
    <property type="entry name" value="PERIPLASMIC BINDING COMPONENT OF ABC TRANSPORTER"/>
    <property type="match status" value="1"/>
</dbReference>
<feature type="domain" description="Solute-binding protein family 5" evidence="5">
    <location>
        <begin position="129"/>
        <end position="482"/>
    </location>
</feature>
<keyword evidence="4" id="KW-0812">Transmembrane</keyword>